<dbReference type="OrthoDB" id="9851783at2"/>
<dbReference type="PROSITE" id="PS51257">
    <property type="entry name" value="PROKAR_LIPOPROTEIN"/>
    <property type="match status" value="1"/>
</dbReference>
<protein>
    <recommendedName>
        <fullName evidence="3">Lipoprotein</fullName>
    </recommendedName>
</protein>
<proteinExistence type="predicted"/>
<organism evidence="1 2">
    <name type="scientific">Filimonas effusa</name>
    <dbReference type="NCBI Taxonomy" id="2508721"/>
    <lineage>
        <taxon>Bacteria</taxon>
        <taxon>Pseudomonadati</taxon>
        <taxon>Bacteroidota</taxon>
        <taxon>Chitinophagia</taxon>
        <taxon>Chitinophagales</taxon>
        <taxon>Chitinophagaceae</taxon>
        <taxon>Filimonas</taxon>
    </lineage>
</organism>
<gene>
    <name evidence="1" type="ORF">ESB13_03445</name>
</gene>
<sequence>MRIILTVILGISFFACKTQKSSDYPAELSCNYGATTTGDSSKGTFVWQKTYQMPEKNHPVLLHWGADTSLSITYKYGTKPIHFFKVPLTEKQRKMFPDYYLNNTFHFAGVYEHEAYRGIGFYFVFYRYKNQVLVQHRQSLNFLMAVMMHLDTPENPFEKAGYLFPFKKEIRFK</sequence>
<comment type="caution">
    <text evidence="1">The sequence shown here is derived from an EMBL/GenBank/DDBJ whole genome shotgun (WGS) entry which is preliminary data.</text>
</comment>
<accession>A0A4Q1DAE9</accession>
<evidence type="ECO:0008006" key="3">
    <source>
        <dbReference type="Google" id="ProtNLM"/>
    </source>
</evidence>
<dbReference type="Proteomes" id="UP000290545">
    <property type="component" value="Unassembled WGS sequence"/>
</dbReference>
<dbReference type="RefSeq" id="WP_129001629.1">
    <property type="nucleotide sequence ID" value="NZ_SDHZ01000001.1"/>
</dbReference>
<evidence type="ECO:0000313" key="1">
    <source>
        <dbReference type="EMBL" id="RXK85878.1"/>
    </source>
</evidence>
<reference evidence="1 2" key="1">
    <citation type="submission" date="2019-01" db="EMBL/GenBank/DDBJ databases">
        <title>Filimonas sp. strain TTM-71.</title>
        <authorList>
            <person name="Chen W.-M."/>
        </authorList>
    </citation>
    <scope>NUCLEOTIDE SEQUENCE [LARGE SCALE GENOMIC DNA]</scope>
    <source>
        <strain evidence="1 2">TTM-71</strain>
    </source>
</reference>
<dbReference type="EMBL" id="SDHZ01000001">
    <property type="protein sequence ID" value="RXK85878.1"/>
    <property type="molecule type" value="Genomic_DNA"/>
</dbReference>
<evidence type="ECO:0000313" key="2">
    <source>
        <dbReference type="Proteomes" id="UP000290545"/>
    </source>
</evidence>
<dbReference type="AlphaFoldDB" id="A0A4Q1DAE9"/>
<keyword evidence="2" id="KW-1185">Reference proteome</keyword>
<name>A0A4Q1DAE9_9BACT</name>